<reference evidence="3" key="1">
    <citation type="submission" date="2016-04" db="EMBL/GenBank/DDBJ databases">
        <title>Cephalotus genome sequencing.</title>
        <authorList>
            <person name="Fukushima K."/>
            <person name="Hasebe M."/>
            <person name="Fang X."/>
        </authorList>
    </citation>
    <scope>NUCLEOTIDE SEQUENCE [LARGE SCALE GENOMIC DNA]</scope>
    <source>
        <strain evidence="3">cv. St1</strain>
    </source>
</reference>
<organism evidence="2 3">
    <name type="scientific">Cephalotus follicularis</name>
    <name type="common">Albany pitcher plant</name>
    <dbReference type="NCBI Taxonomy" id="3775"/>
    <lineage>
        <taxon>Eukaryota</taxon>
        <taxon>Viridiplantae</taxon>
        <taxon>Streptophyta</taxon>
        <taxon>Embryophyta</taxon>
        <taxon>Tracheophyta</taxon>
        <taxon>Spermatophyta</taxon>
        <taxon>Magnoliopsida</taxon>
        <taxon>eudicotyledons</taxon>
        <taxon>Gunneridae</taxon>
        <taxon>Pentapetalae</taxon>
        <taxon>rosids</taxon>
        <taxon>fabids</taxon>
        <taxon>Oxalidales</taxon>
        <taxon>Cephalotaceae</taxon>
        <taxon>Cephalotus</taxon>
    </lineage>
</organism>
<evidence type="ECO:0000256" key="1">
    <source>
        <dbReference type="SAM" id="MobiDB-lite"/>
    </source>
</evidence>
<sequence length="115" mass="13077">MRMDGIGVSHSRSKKGKKKSREKVGGAAKMVAQIDHPITVAESQVGSYPTVENYNCNIPMVINMLDNLENIVRGSELYMFATRLFCVKEKREMFFALGEDLRTIWIHSELASRRI</sequence>
<dbReference type="EMBL" id="BDDD01002059">
    <property type="protein sequence ID" value="GAV79853.1"/>
    <property type="molecule type" value="Genomic_DNA"/>
</dbReference>
<gene>
    <name evidence="2" type="ORF">CFOL_v3_23316</name>
</gene>
<keyword evidence="3" id="KW-1185">Reference proteome</keyword>
<comment type="caution">
    <text evidence="2">The sequence shown here is derived from an EMBL/GenBank/DDBJ whole genome shotgun (WGS) entry which is preliminary data.</text>
</comment>
<dbReference type="AlphaFoldDB" id="A0A1Q3CIE2"/>
<dbReference type="InParanoid" id="A0A1Q3CIE2"/>
<protein>
    <submittedName>
        <fullName evidence="2">Uncharacterized protein</fullName>
    </submittedName>
</protein>
<name>A0A1Q3CIE2_CEPFO</name>
<evidence type="ECO:0000313" key="2">
    <source>
        <dbReference type="EMBL" id="GAV79853.1"/>
    </source>
</evidence>
<feature type="region of interest" description="Disordered" evidence="1">
    <location>
        <begin position="1"/>
        <end position="28"/>
    </location>
</feature>
<dbReference type="Proteomes" id="UP000187406">
    <property type="component" value="Unassembled WGS sequence"/>
</dbReference>
<dbReference type="OrthoDB" id="1703736at2759"/>
<feature type="compositionally biased region" description="Basic residues" evidence="1">
    <location>
        <begin position="11"/>
        <end position="21"/>
    </location>
</feature>
<accession>A0A1Q3CIE2</accession>
<proteinExistence type="predicted"/>
<evidence type="ECO:0000313" key="3">
    <source>
        <dbReference type="Proteomes" id="UP000187406"/>
    </source>
</evidence>